<sequence>MTALFYGLQITYEWRQSLSIPPNRFNYLPTSDINVLDSWWDGLTWEYLVYQCMRRDCNWY</sequence>
<gene>
    <name evidence="1" type="ORF">F9C07_6141</name>
</gene>
<evidence type="ECO:0000313" key="2">
    <source>
        <dbReference type="Proteomes" id="UP000596276"/>
    </source>
</evidence>
<evidence type="ECO:0000313" key="1">
    <source>
        <dbReference type="EMBL" id="QRD84257.1"/>
    </source>
</evidence>
<reference evidence="2" key="1">
    <citation type="journal article" date="2021" name="G3 (Bethesda)">
        <title>Chromosome assembled and annotated genome sequence of Aspergillus flavus NRRL 3357.</title>
        <authorList>
            <person name="Skerker J.M."/>
            <person name="Pianalto K.M."/>
            <person name="Mondo S.J."/>
            <person name="Yang K."/>
            <person name="Arkin A.P."/>
            <person name="Keller N.P."/>
            <person name="Grigoriev I.V."/>
            <person name="Louise Glass N.L."/>
        </authorList>
    </citation>
    <scope>NUCLEOTIDE SEQUENCE [LARGE SCALE GENOMIC DNA]</scope>
    <source>
        <strain evidence="2">ATCC 200026 / FGSC A1120 / IAM 13836 / NRRL 3357 / JCM 12722 / SRRC 167</strain>
    </source>
</reference>
<organism evidence="1 2">
    <name type="scientific">Aspergillus flavus (strain ATCC 200026 / FGSC A1120 / IAM 13836 / NRRL 3357 / JCM 12722 / SRRC 167)</name>
    <dbReference type="NCBI Taxonomy" id="332952"/>
    <lineage>
        <taxon>Eukaryota</taxon>
        <taxon>Fungi</taxon>
        <taxon>Dikarya</taxon>
        <taxon>Ascomycota</taxon>
        <taxon>Pezizomycotina</taxon>
        <taxon>Eurotiomycetes</taxon>
        <taxon>Eurotiomycetidae</taxon>
        <taxon>Eurotiales</taxon>
        <taxon>Aspergillaceae</taxon>
        <taxon>Aspergillus</taxon>
        <taxon>Aspergillus subgen. Circumdati</taxon>
    </lineage>
</organism>
<dbReference type="VEuPathDB" id="FungiDB:F9C07_6141"/>
<keyword evidence="2" id="KW-1185">Reference proteome</keyword>
<name>A0A7U2MIA8_ASPFN</name>
<accession>A0A7U2MIA8</accession>
<dbReference type="Proteomes" id="UP000596276">
    <property type="component" value="Chromosome 5"/>
</dbReference>
<protein>
    <submittedName>
        <fullName evidence="1">Uncharacterized protein</fullName>
    </submittedName>
</protein>
<dbReference type="AlphaFoldDB" id="A0A7U2MIA8"/>
<proteinExistence type="predicted"/>
<dbReference type="EMBL" id="CP044621">
    <property type="protein sequence ID" value="QRD84257.1"/>
    <property type="molecule type" value="Genomic_DNA"/>
</dbReference>